<dbReference type="Pfam" id="PF26572">
    <property type="entry name" value="DUF8185"/>
    <property type="match status" value="1"/>
</dbReference>
<evidence type="ECO:0000259" key="2">
    <source>
        <dbReference type="Pfam" id="PF26572"/>
    </source>
</evidence>
<accession>A0A0B2A946</accession>
<sequence length="212" mass="21764">MSARLAFADSDAAADLLTFAGRAARLDDGLVHLRAAGGVLAMSCAALTSSGLMDTTPTVLGMRMLPIDPELECDLVVQASALVADGPDGVALPASATRTAWAGIAPPRSGWEMSGELPASVLAARAQHGMASVAHAVPDAAGEDVVRAVRGRIWGAPDEDLQGLPAGVAFAAFALGFIHGDEVAAVRRAGVWTRVSLQRGHVLVRQRPSARS</sequence>
<name>A0A0B2A946_9MICO</name>
<feature type="domain" description="DUF8010" evidence="1">
    <location>
        <begin position="2"/>
        <end position="103"/>
    </location>
</feature>
<dbReference type="Pfam" id="PF26035">
    <property type="entry name" value="DUF8010"/>
    <property type="match status" value="1"/>
</dbReference>
<dbReference type="Proteomes" id="UP000031030">
    <property type="component" value="Unassembled WGS sequence"/>
</dbReference>
<dbReference type="EMBL" id="JTDK01000006">
    <property type="protein sequence ID" value="KHK98233.1"/>
    <property type="molecule type" value="Genomic_DNA"/>
</dbReference>
<organism evidence="3 4">
    <name type="scientific">Microbacterium mangrovi</name>
    <dbReference type="NCBI Taxonomy" id="1348253"/>
    <lineage>
        <taxon>Bacteria</taxon>
        <taxon>Bacillati</taxon>
        <taxon>Actinomycetota</taxon>
        <taxon>Actinomycetes</taxon>
        <taxon>Micrococcales</taxon>
        <taxon>Microbacteriaceae</taxon>
        <taxon>Microbacterium</taxon>
    </lineage>
</organism>
<dbReference type="AlphaFoldDB" id="A0A0B2A946"/>
<keyword evidence="4" id="KW-1185">Reference proteome</keyword>
<dbReference type="InterPro" id="IPR058498">
    <property type="entry name" value="DUF8185"/>
</dbReference>
<protein>
    <submittedName>
        <fullName evidence="3">Uncharacterized protein</fullName>
    </submittedName>
</protein>
<reference evidence="3 4" key="1">
    <citation type="submission" date="2014-11" db="EMBL/GenBank/DDBJ databases">
        <title>Genome sequence of Microbacterium mangrovi MUSC 115(T).</title>
        <authorList>
            <person name="Lee L.-H."/>
        </authorList>
    </citation>
    <scope>NUCLEOTIDE SEQUENCE [LARGE SCALE GENOMIC DNA]</scope>
    <source>
        <strain evidence="3 4">MUSC 115</strain>
    </source>
</reference>
<dbReference type="OrthoDB" id="4801220at2"/>
<dbReference type="InterPro" id="IPR058323">
    <property type="entry name" value="DUF8010"/>
</dbReference>
<dbReference type="STRING" id="1348253.LK09_04085"/>
<comment type="caution">
    <text evidence="3">The sequence shown here is derived from an EMBL/GenBank/DDBJ whole genome shotgun (WGS) entry which is preliminary data.</text>
</comment>
<feature type="domain" description="DUF8185" evidence="2">
    <location>
        <begin position="106"/>
        <end position="207"/>
    </location>
</feature>
<evidence type="ECO:0000313" key="3">
    <source>
        <dbReference type="EMBL" id="KHK98233.1"/>
    </source>
</evidence>
<evidence type="ECO:0000313" key="4">
    <source>
        <dbReference type="Proteomes" id="UP000031030"/>
    </source>
</evidence>
<evidence type="ECO:0000259" key="1">
    <source>
        <dbReference type="Pfam" id="PF26035"/>
    </source>
</evidence>
<dbReference type="RefSeq" id="WP_039396383.1">
    <property type="nucleotide sequence ID" value="NZ_JTDK01000006.1"/>
</dbReference>
<gene>
    <name evidence="3" type="ORF">LK09_04085</name>
</gene>
<proteinExistence type="predicted"/>